<dbReference type="GO" id="GO:0046872">
    <property type="term" value="F:metal ion binding"/>
    <property type="evidence" value="ECO:0007669"/>
    <property type="project" value="UniProtKB-KW"/>
</dbReference>
<feature type="binding site" evidence="16">
    <location>
        <position position="25"/>
    </location>
    <ligand>
        <name>Mg(2+)</name>
        <dbReference type="ChEBI" id="CHEBI:18420"/>
        <label>2</label>
    </ligand>
</feature>
<keyword evidence="5 17" id="KW-0410">Iron transport</keyword>
<feature type="transmembrane region" description="Helical" evidence="17">
    <location>
        <begin position="629"/>
        <end position="648"/>
    </location>
</feature>
<dbReference type="PANTHER" id="PTHR43185:SF1">
    <property type="entry name" value="FE(2+) TRANSPORTER FEOB"/>
    <property type="match status" value="1"/>
</dbReference>
<feature type="binding site" evidence="16">
    <location>
        <position position="22"/>
    </location>
    <ligand>
        <name>Mg(2+)</name>
        <dbReference type="ChEBI" id="CHEBI:18420"/>
        <label>1</label>
    </ligand>
</feature>
<evidence type="ECO:0000256" key="8">
    <source>
        <dbReference type="ARBA" id="ARBA00022741"/>
    </source>
</evidence>
<dbReference type="OrthoDB" id="9809127at2"/>
<evidence type="ECO:0000256" key="13">
    <source>
        <dbReference type="ARBA" id="ARBA00023136"/>
    </source>
</evidence>
<dbReference type="AlphaFoldDB" id="A0A1W1WZF4"/>
<keyword evidence="16" id="KW-0460">Magnesium</keyword>
<evidence type="ECO:0000256" key="15">
    <source>
        <dbReference type="PIRSR" id="PIRSR603373-1"/>
    </source>
</evidence>
<keyword evidence="10 17" id="KW-0408">Iron</keyword>
<keyword evidence="12 15" id="KW-0342">GTP-binding</keyword>
<comment type="subcellular location">
    <subcellularLocation>
        <location evidence="2">Cell inner membrane</location>
        <topology evidence="2">Multi-pass membrane protein</topology>
    </subcellularLocation>
    <subcellularLocation>
        <location evidence="17">Cell membrane</location>
        <topology evidence="17">Multi-pass membrane protein</topology>
    </subcellularLocation>
</comment>
<keyword evidence="11" id="KW-0406">Ion transport</keyword>
<keyword evidence="8 15" id="KW-0547">Nucleotide-binding</keyword>
<evidence type="ECO:0000256" key="6">
    <source>
        <dbReference type="ARBA" id="ARBA00022519"/>
    </source>
</evidence>
<evidence type="ECO:0000256" key="4">
    <source>
        <dbReference type="ARBA" id="ARBA00022475"/>
    </source>
</evidence>
<dbReference type="InterPro" id="IPR030389">
    <property type="entry name" value="G_FEOB_dom"/>
</dbReference>
<dbReference type="InterPro" id="IPR006073">
    <property type="entry name" value="GTP-bd"/>
</dbReference>
<keyword evidence="20" id="KW-1185">Reference proteome</keyword>
<keyword evidence="4" id="KW-1003">Cell membrane</keyword>
<accession>A0A1W1WZF4</accession>
<dbReference type="RefSeq" id="WP_084113424.1">
    <property type="nucleotide sequence ID" value="NZ_FWXH01000002.1"/>
</dbReference>
<evidence type="ECO:0000256" key="3">
    <source>
        <dbReference type="ARBA" id="ARBA00022448"/>
    </source>
</evidence>
<feature type="transmembrane region" description="Helical" evidence="17">
    <location>
        <begin position="657"/>
        <end position="680"/>
    </location>
</feature>
<dbReference type="PROSITE" id="PS51711">
    <property type="entry name" value="G_FEOB"/>
    <property type="match status" value="1"/>
</dbReference>
<evidence type="ECO:0000256" key="7">
    <source>
        <dbReference type="ARBA" id="ARBA00022692"/>
    </source>
</evidence>
<feature type="binding site" evidence="15">
    <location>
        <begin position="57"/>
        <end position="60"/>
    </location>
    <ligand>
        <name>GTP</name>
        <dbReference type="ChEBI" id="CHEBI:37565"/>
        <label>1</label>
    </ligand>
</feature>
<dbReference type="InterPro" id="IPR027417">
    <property type="entry name" value="P-loop_NTPase"/>
</dbReference>
<keyword evidence="9 17" id="KW-1133">Transmembrane helix</keyword>
<dbReference type="FunFam" id="3.40.50.300:FF:000426">
    <property type="entry name" value="Ferrous iron transport protein B"/>
    <property type="match status" value="1"/>
</dbReference>
<dbReference type="NCBIfam" id="TIGR00231">
    <property type="entry name" value="small_GTP"/>
    <property type="match status" value="1"/>
</dbReference>
<dbReference type="STRING" id="1121291.SAMN02745134_00211"/>
<feature type="transmembrane region" description="Helical" evidence="17">
    <location>
        <begin position="294"/>
        <end position="314"/>
    </location>
</feature>
<sequence length="686" mass="74741">MSKDLVFALAGNPNCGKTSLFNDLTGAKQHVGNWPGVTVEKKEGKMTAEGRNITVVDLPGTYSLGAYSEDEVVARDFILKENPDVVVNVIDASNVERNLYLTTQILETGVKVVLALNMMDEAQNKNIKIEVEKLSKLLNIPVVPTTAVKGEGIKELVIAAINLGEKHEENRVHKYKIDYGTEVAKHVEKIENSFKNNNIKLEYPTSWTAIKLLENDEFIKKYIHEKENTANVEAELKKSNDLLLESIGYDVDAFIVDKRYEFIGSVVKQSVKRSSESNKKTLSDKIDSIVTNKWLGIPIFAIIMFVMYQITMTIGNGILTDLVGRFFDFLGGWVGNNLTYLGAPNLVKSFFVDALIGGVGSVLGFTPMIIIMYLLISILEDSGYMARAAYVMDRLMNAIGLHGKTAVSLIIGTGCNVAGVMSARTLESKKDRMVAILISPFMSCTARLAIYALFVSAFFSNTKIGPFNAGGIIVFGLYVLGILVAIIMGKFFSSTVFKGEDSYFIMELPPYRVPTVKGTLIHMWEKAGAFVKKAGTIILASIILIWVLSNLPFGVAPGSKDSIVGMIGAAIAPLFVLAGFGTWQAGIALITGFVAKEAVVGTMATIYGVEEGSKLITAIHGAFTPLSALSFMVFTLLYVPCVATIGAIKRETNSGKWAFITVVYTCVVAWITSVLVFQIGKLIGFN</sequence>
<feature type="binding site" evidence="16">
    <location>
        <position position="26"/>
    </location>
    <ligand>
        <name>Mg(2+)</name>
        <dbReference type="ChEBI" id="CHEBI:18420"/>
        <label>2</label>
    </ligand>
</feature>
<evidence type="ECO:0000256" key="10">
    <source>
        <dbReference type="ARBA" id="ARBA00023004"/>
    </source>
</evidence>
<feature type="domain" description="FeoB-type G" evidence="18">
    <location>
        <begin position="4"/>
        <end position="166"/>
    </location>
</feature>
<evidence type="ECO:0000256" key="17">
    <source>
        <dbReference type="RuleBase" id="RU362098"/>
    </source>
</evidence>
<feature type="transmembrane region" description="Helical" evidence="17">
    <location>
        <begin position="434"/>
        <end position="459"/>
    </location>
</feature>
<dbReference type="Pfam" id="PF07664">
    <property type="entry name" value="FeoB_C"/>
    <property type="match status" value="1"/>
</dbReference>
<dbReference type="NCBIfam" id="TIGR00437">
    <property type="entry name" value="feoB"/>
    <property type="match status" value="1"/>
</dbReference>
<evidence type="ECO:0000256" key="16">
    <source>
        <dbReference type="PIRSR" id="PIRSR603373-2"/>
    </source>
</evidence>
<keyword evidence="16" id="KW-0479">Metal-binding</keyword>
<dbReference type="PRINTS" id="PR00326">
    <property type="entry name" value="GTP1OBG"/>
</dbReference>
<dbReference type="Pfam" id="PF17910">
    <property type="entry name" value="FeoB_Cyto"/>
    <property type="match status" value="1"/>
</dbReference>
<dbReference type="GO" id="GO:0005886">
    <property type="term" value="C:plasma membrane"/>
    <property type="evidence" value="ECO:0007669"/>
    <property type="project" value="UniProtKB-SubCell"/>
</dbReference>
<comment type="function">
    <text evidence="1 17">Probable transporter of a GTP-driven Fe(2+) uptake system.</text>
</comment>
<evidence type="ECO:0000259" key="18">
    <source>
        <dbReference type="PROSITE" id="PS51711"/>
    </source>
</evidence>
<dbReference type="InterPro" id="IPR041069">
    <property type="entry name" value="FeoB_Cyto"/>
</dbReference>
<evidence type="ECO:0000313" key="19">
    <source>
        <dbReference type="EMBL" id="SMC17024.1"/>
    </source>
</evidence>
<name>A0A1W1WZF4_9CLOT</name>
<dbReference type="GO" id="GO:0015093">
    <property type="term" value="F:ferrous iron transmembrane transporter activity"/>
    <property type="evidence" value="ECO:0007669"/>
    <property type="project" value="UniProtKB-UniRule"/>
</dbReference>
<evidence type="ECO:0000256" key="9">
    <source>
        <dbReference type="ARBA" id="ARBA00022989"/>
    </source>
</evidence>
<feature type="binding site" evidence="15">
    <location>
        <begin position="117"/>
        <end position="120"/>
    </location>
    <ligand>
        <name>GTP</name>
        <dbReference type="ChEBI" id="CHEBI:37565"/>
        <label>1</label>
    </ligand>
</feature>
<dbReference type="CDD" id="cd01879">
    <property type="entry name" value="FeoB"/>
    <property type="match status" value="1"/>
</dbReference>
<dbReference type="InterPro" id="IPR011642">
    <property type="entry name" value="Gate_dom"/>
</dbReference>
<dbReference type="GO" id="GO:0005525">
    <property type="term" value="F:GTP binding"/>
    <property type="evidence" value="ECO:0007669"/>
    <property type="project" value="UniProtKB-KW"/>
</dbReference>
<feature type="binding site" evidence="15">
    <location>
        <begin position="36"/>
        <end position="40"/>
    </location>
    <ligand>
        <name>GTP</name>
        <dbReference type="ChEBI" id="CHEBI:37565"/>
        <label>1</label>
    </ligand>
</feature>
<evidence type="ECO:0000256" key="2">
    <source>
        <dbReference type="ARBA" id="ARBA00004429"/>
    </source>
</evidence>
<dbReference type="InterPro" id="IPR003373">
    <property type="entry name" value="Fe2_transport_prot-B"/>
</dbReference>
<dbReference type="SUPFAM" id="SSF52540">
    <property type="entry name" value="P-loop containing nucleoside triphosphate hydrolases"/>
    <property type="match status" value="1"/>
</dbReference>
<dbReference type="EMBL" id="FWXH01000002">
    <property type="protein sequence ID" value="SMC17024.1"/>
    <property type="molecule type" value="Genomic_DNA"/>
</dbReference>
<keyword evidence="13 17" id="KW-0472">Membrane</keyword>
<dbReference type="Gene3D" id="1.10.287.1770">
    <property type="match status" value="1"/>
</dbReference>
<reference evidence="19 20" key="1">
    <citation type="submission" date="2017-04" db="EMBL/GenBank/DDBJ databases">
        <authorList>
            <person name="Afonso C.L."/>
            <person name="Miller P.J."/>
            <person name="Scott M.A."/>
            <person name="Spackman E."/>
            <person name="Goraichik I."/>
            <person name="Dimitrov K.M."/>
            <person name="Suarez D.L."/>
            <person name="Swayne D.E."/>
        </authorList>
    </citation>
    <scope>NUCLEOTIDE SEQUENCE [LARGE SCALE GENOMIC DNA]</scope>
    <source>
        <strain evidence="19 20">DSM 12555</strain>
    </source>
</reference>
<comment type="similarity">
    <text evidence="17">Belongs to the TRAFAC class TrmE-Era-EngA-EngB-Septin-like GTPase superfamily. FeoB GTPase (TC 9.A.8) family.</text>
</comment>
<evidence type="ECO:0000256" key="5">
    <source>
        <dbReference type="ARBA" id="ARBA00022496"/>
    </source>
</evidence>
<dbReference type="InterPro" id="IPR011640">
    <property type="entry name" value="Fe2_transport_prot_B_C"/>
</dbReference>
<feature type="transmembrane region" description="Helical" evidence="17">
    <location>
        <begin position="587"/>
        <end position="609"/>
    </location>
</feature>
<evidence type="ECO:0000256" key="1">
    <source>
        <dbReference type="ARBA" id="ARBA00003926"/>
    </source>
</evidence>
<evidence type="ECO:0000256" key="11">
    <source>
        <dbReference type="ARBA" id="ARBA00023065"/>
    </source>
</evidence>
<feature type="transmembrane region" description="Helical" evidence="17">
    <location>
        <begin position="562"/>
        <end position="580"/>
    </location>
</feature>
<dbReference type="Pfam" id="PF02421">
    <property type="entry name" value="FeoB_N"/>
    <property type="match status" value="1"/>
</dbReference>
<evidence type="ECO:0000256" key="14">
    <source>
        <dbReference type="NCBIfam" id="TIGR00437"/>
    </source>
</evidence>
<feature type="transmembrane region" description="Helical" evidence="17">
    <location>
        <begin position="471"/>
        <end position="492"/>
    </location>
</feature>
<organism evidence="19 20">
    <name type="scientific">Clostridium acidisoli DSM 12555</name>
    <dbReference type="NCBI Taxonomy" id="1121291"/>
    <lineage>
        <taxon>Bacteria</taxon>
        <taxon>Bacillati</taxon>
        <taxon>Bacillota</taxon>
        <taxon>Clostridia</taxon>
        <taxon>Eubacteriales</taxon>
        <taxon>Clostridiaceae</taxon>
        <taxon>Clostridium</taxon>
    </lineage>
</organism>
<gene>
    <name evidence="19" type="ORF">SAMN02745134_00211</name>
</gene>
<dbReference type="Gene3D" id="3.40.50.300">
    <property type="entry name" value="P-loop containing nucleotide triphosphate hydrolases"/>
    <property type="match status" value="1"/>
</dbReference>
<feature type="transmembrane region" description="Helical" evidence="17">
    <location>
        <begin position="355"/>
        <end position="376"/>
    </location>
</feature>
<protein>
    <recommendedName>
        <fullName evidence="14 17">Ferrous iron transport protein B</fullName>
    </recommendedName>
</protein>
<feature type="transmembrane region" description="Helical" evidence="17">
    <location>
        <begin position="536"/>
        <end position="556"/>
    </location>
</feature>
<keyword evidence="7 17" id="KW-0812">Transmembrane</keyword>
<evidence type="ECO:0000256" key="12">
    <source>
        <dbReference type="ARBA" id="ARBA00023134"/>
    </source>
</evidence>
<feature type="binding site" evidence="15">
    <location>
        <begin position="11"/>
        <end position="18"/>
    </location>
    <ligand>
        <name>GTP</name>
        <dbReference type="ChEBI" id="CHEBI:37565"/>
        <label>1</label>
    </ligand>
</feature>
<evidence type="ECO:0000313" key="20">
    <source>
        <dbReference type="Proteomes" id="UP000192468"/>
    </source>
</evidence>
<dbReference type="PANTHER" id="PTHR43185">
    <property type="entry name" value="FERROUS IRON TRANSPORT PROTEIN B"/>
    <property type="match status" value="1"/>
</dbReference>
<proteinExistence type="inferred from homology"/>
<dbReference type="InterPro" id="IPR050860">
    <property type="entry name" value="FeoB_GTPase"/>
</dbReference>
<keyword evidence="6" id="KW-0997">Cell inner membrane</keyword>
<keyword evidence="3 17" id="KW-0813">Transport</keyword>
<dbReference type="Pfam" id="PF07670">
    <property type="entry name" value="Gate"/>
    <property type="match status" value="2"/>
</dbReference>
<dbReference type="Proteomes" id="UP000192468">
    <property type="component" value="Unassembled WGS sequence"/>
</dbReference>
<dbReference type="InterPro" id="IPR005225">
    <property type="entry name" value="Small_GTP-bd"/>
</dbReference>